<dbReference type="EMBL" id="JAAWUZ010000048">
    <property type="protein sequence ID" value="NSG30875.1"/>
    <property type="molecule type" value="Genomic_DNA"/>
</dbReference>
<gene>
    <name evidence="4" type="ORF">HFM93_11465</name>
</gene>
<dbReference type="InterPro" id="IPR029063">
    <property type="entry name" value="SAM-dependent_MTases_sf"/>
</dbReference>
<dbReference type="PANTHER" id="PTHR43861">
    <property type="entry name" value="TRANS-ACONITATE 2-METHYLTRANSFERASE-RELATED"/>
    <property type="match status" value="1"/>
</dbReference>
<comment type="caution">
    <text evidence="4">The sequence shown here is derived from an EMBL/GenBank/DDBJ whole genome shotgun (WGS) entry which is preliminary data.</text>
</comment>
<proteinExistence type="predicted"/>
<feature type="domain" description="Methyltransferase" evidence="3">
    <location>
        <begin position="26"/>
        <end position="122"/>
    </location>
</feature>
<evidence type="ECO:0000256" key="1">
    <source>
        <dbReference type="ARBA" id="ARBA00022603"/>
    </source>
</evidence>
<dbReference type="Pfam" id="PF13649">
    <property type="entry name" value="Methyltransf_25"/>
    <property type="match status" value="1"/>
</dbReference>
<organism evidence="4 5">
    <name type="scientific">Faecalicatena fissicatena</name>
    <dbReference type="NCBI Taxonomy" id="290055"/>
    <lineage>
        <taxon>Bacteria</taxon>
        <taxon>Bacillati</taxon>
        <taxon>Bacillota</taxon>
        <taxon>Clostridia</taxon>
        <taxon>Lachnospirales</taxon>
        <taxon>Lachnospiraceae</taxon>
        <taxon>Faecalicatena</taxon>
    </lineage>
</organism>
<dbReference type="PANTHER" id="PTHR43861:SF1">
    <property type="entry name" value="TRANS-ACONITATE 2-METHYLTRANSFERASE"/>
    <property type="match status" value="1"/>
</dbReference>
<accession>A0ABX2H1A2</accession>
<name>A0ABX2H1A2_9FIRM</name>
<evidence type="ECO:0000313" key="4">
    <source>
        <dbReference type="EMBL" id="NSG30875.1"/>
    </source>
</evidence>
<dbReference type="SUPFAM" id="SSF53335">
    <property type="entry name" value="S-adenosyl-L-methionine-dependent methyltransferases"/>
    <property type="match status" value="1"/>
</dbReference>
<evidence type="ECO:0000313" key="5">
    <source>
        <dbReference type="Proteomes" id="UP000821846"/>
    </source>
</evidence>
<dbReference type="CDD" id="cd02440">
    <property type="entry name" value="AdoMet_MTases"/>
    <property type="match status" value="1"/>
</dbReference>
<keyword evidence="5" id="KW-1185">Reference proteome</keyword>
<dbReference type="Gene3D" id="2.20.25.110">
    <property type="entry name" value="S-adenosyl-L-methionine-dependent methyltransferases"/>
    <property type="match status" value="1"/>
</dbReference>
<evidence type="ECO:0000256" key="2">
    <source>
        <dbReference type="ARBA" id="ARBA00022679"/>
    </source>
</evidence>
<dbReference type="Gene3D" id="3.40.50.150">
    <property type="entry name" value="Vaccinia Virus protein VP39"/>
    <property type="match status" value="1"/>
</dbReference>
<sequence>MSWVEDTGRQVDFLIKQLHLKGTEKILDLACGFGRHSLEFARRGYDVTGIDITPAYIDYANEQAKKENLNAKFICQDIRTITFDKEFDVVLNMADGAIGYLEDDGENHKIFSVIAKALKNGGKHFMDIMNGSYAQTHFPCKLWDAGEKGLTLSAFEWEKDRKTLIYGQVDYMYGEALYKPEMKEGNPIRLYSLDEITEIFCKLGLRICNSFADFSGKPSSDNDIQLMVYSIRE</sequence>
<reference evidence="4 5" key="1">
    <citation type="journal article" date="2020" name="Cell Host Microbe">
        <title>Functional and Genomic Variation between Human-Derived Isolates of Lachnospiraceae Reveals Inter- and Intra-Species Diversity.</title>
        <authorList>
            <person name="Sorbara M.T."/>
            <person name="Littmann E.R."/>
            <person name="Fontana E."/>
            <person name="Moody T.U."/>
            <person name="Kohout C.E."/>
            <person name="Gjonbalaj M."/>
            <person name="Eaton V."/>
            <person name="Seok R."/>
            <person name="Leiner I.M."/>
            <person name="Pamer E.G."/>
        </authorList>
    </citation>
    <scope>NUCLEOTIDE SEQUENCE [LARGE SCALE GENOMIC DNA]</scope>
    <source>
        <strain evidence="4 5">MSK.14.16</strain>
    </source>
</reference>
<dbReference type="Proteomes" id="UP000821846">
    <property type="component" value="Unassembled WGS sequence"/>
</dbReference>
<keyword evidence="2" id="KW-0808">Transferase</keyword>
<dbReference type="GO" id="GO:0032259">
    <property type="term" value="P:methylation"/>
    <property type="evidence" value="ECO:0007669"/>
    <property type="project" value="UniProtKB-KW"/>
</dbReference>
<protein>
    <submittedName>
        <fullName evidence="4">Class I SAM-dependent methyltransferase</fullName>
    </submittedName>
</protein>
<dbReference type="InterPro" id="IPR041698">
    <property type="entry name" value="Methyltransf_25"/>
</dbReference>
<dbReference type="GO" id="GO:0008168">
    <property type="term" value="F:methyltransferase activity"/>
    <property type="evidence" value="ECO:0007669"/>
    <property type="project" value="UniProtKB-KW"/>
</dbReference>
<keyword evidence="1 4" id="KW-0489">Methyltransferase</keyword>
<evidence type="ECO:0000259" key="3">
    <source>
        <dbReference type="Pfam" id="PF13649"/>
    </source>
</evidence>